<protein>
    <submittedName>
        <fullName evidence="1">HTH_Tnp_Tc3_2 domain-containing protein</fullName>
    </submittedName>
</protein>
<dbReference type="EMBL" id="BMAU01021400">
    <property type="protein sequence ID" value="GFY31722.1"/>
    <property type="molecule type" value="Genomic_DNA"/>
</dbReference>
<sequence>MPRRRIRAHYEQLSEFERGRIIGLKEGGWANRRIARHMGRNNAAIKRRWHEWVFNDKFQRHDGNGRPRATTEQDRLSDQLSQLFNHHYQPSDVRPTHEYPQTADRAKLFSDESRFHLRPDEHRRRVWSWPGKRADPAFTIARHTGPQQGIMYPGLIFQQDNAKPHTSRVTMNCLTASQTLPWPARSLSSRTCLYVALYHIHHIWHSRERFRQSGQPVGRLRKTCKNAISRAIPVSFDRVDTSIAAESLS</sequence>
<dbReference type="InterPro" id="IPR036397">
    <property type="entry name" value="RNaseH_sf"/>
</dbReference>
<gene>
    <name evidence="1" type="primary">X975_07143</name>
    <name evidence="1" type="ORF">TNCV_4200311</name>
</gene>
<dbReference type="GO" id="GO:0003676">
    <property type="term" value="F:nucleic acid binding"/>
    <property type="evidence" value="ECO:0007669"/>
    <property type="project" value="InterPro"/>
</dbReference>
<name>A0A8X6WBV5_TRICX</name>
<proteinExistence type="predicted"/>
<comment type="caution">
    <text evidence="1">The sequence shown here is derived from an EMBL/GenBank/DDBJ whole genome shotgun (WGS) entry which is preliminary data.</text>
</comment>
<dbReference type="AlphaFoldDB" id="A0A8X6WBV5"/>
<dbReference type="Gene3D" id="3.30.420.10">
    <property type="entry name" value="Ribonuclease H-like superfamily/Ribonuclease H"/>
    <property type="match status" value="1"/>
</dbReference>
<keyword evidence="2" id="KW-1185">Reference proteome</keyword>
<evidence type="ECO:0000313" key="2">
    <source>
        <dbReference type="Proteomes" id="UP000887159"/>
    </source>
</evidence>
<reference evidence="1" key="1">
    <citation type="submission" date="2020-08" db="EMBL/GenBank/DDBJ databases">
        <title>Multicomponent nature underlies the extraordinary mechanical properties of spider dragline silk.</title>
        <authorList>
            <person name="Kono N."/>
            <person name="Nakamura H."/>
            <person name="Mori M."/>
            <person name="Yoshida Y."/>
            <person name="Ohtoshi R."/>
            <person name="Malay A.D."/>
            <person name="Moran D.A.P."/>
            <person name="Tomita M."/>
            <person name="Numata K."/>
            <person name="Arakawa K."/>
        </authorList>
    </citation>
    <scope>NUCLEOTIDE SEQUENCE</scope>
</reference>
<dbReference type="Gene3D" id="1.10.10.60">
    <property type="entry name" value="Homeodomain-like"/>
    <property type="match status" value="1"/>
</dbReference>
<dbReference type="Proteomes" id="UP000887159">
    <property type="component" value="Unassembled WGS sequence"/>
</dbReference>
<accession>A0A8X6WBV5</accession>
<organism evidence="1 2">
    <name type="scientific">Trichonephila clavipes</name>
    <name type="common">Golden silk orbweaver</name>
    <name type="synonym">Nephila clavipes</name>
    <dbReference type="NCBI Taxonomy" id="2585209"/>
    <lineage>
        <taxon>Eukaryota</taxon>
        <taxon>Metazoa</taxon>
        <taxon>Ecdysozoa</taxon>
        <taxon>Arthropoda</taxon>
        <taxon>Chelicerata</taxon>
        <taxon>Arachnida</taxon>
        <taxon>Araneae</taxon>
        <taxon>Araneomorphae</taxon>
        <taxon>Entelegynae</taxon>
        <taxon>Araneoidea</taxon>
        <taxon>Nephilidae</taxon>
        <taxon>Trichonephila</taxon>
    </lineage>
</organism>
<evidence type="ECO:0000313" key="1">
    <source>
        <dbReference type="EMBL" id="GFY31722.1"/>
    </source>
</evidence>